<evidence type="ECO:0000313" key="2">
    <source>
        <dbReference type="EMBL" id="KAK4439799.1"/>
    </source>
</evidence>
<dbReference type="PANTHER" id="PTHR33647:SF5">
    <property type="entry name" value="OS01G0793900 PROTEIN"/>
    <property type="match status" value="1"/>
</dbReference>
<evidence type="ECO:0000313" key="3">
    <source>
        <dbReference type="Proteomes" id="UP001293254"/>
    </source>
</evidence>
<reference evidence="2" key="2">
    <citation type="journal article" date="2024" name="Plant">
        <title>Genomic evolution and insights into agronomic trait innovations of Sesamum species.</title>
        <authorList>
            <person name="Miao H."/>
            <person name="Wang L."/>
            <person name="Qu L."/>
            <person name="Liu H."/>
            <person name="Sun Y."/>
            <person name="Le M."/>
            <person name="Wang Q."/>
            <person name="Wei S."/>
            <person name="Zheng Y."/>
            <person name="Lin W."/>
            <person name="Duan Y."/>
            <person name="Cao H."/>
            <person name="Xiong S."/>
            <person name="Wang X."/>
            <person name="Wei L."/>
            <person name="Li C."/>
            <person name="Ma Q."/>
            <person name="Ju M."/>
            <person name="Zhao R."/>
            <person name="Li G."/>
            <person name="Mu C."/>
            <person name="Tian Q."/>
            <person name="Mei H."/>
            <person name="Zhang T."/>
            <person name="Gao T."/>
            <person name="Zhang H."/>
        </authorList>
    </citation>
    <scope>NUCLEOTIDE SEQUENCE</scope>
    <source>
        <tissue evidence="2">Leaf</tissue>
    </source>
</reference>
<organism evidence="2 3">
    <name type="scientific">Sesamum alatum</name>
    <dbReference type="NCBI Taxonomy" id="300844"/>
    <lineage>
        <taxon>Eukaryota</taxon>
        <taxon>Viridiplantae</taxon>
        <taxon>Streptophyta</taxon>
        <taxon>Embryophyta</taxon>
        <taxon>Tracheophyta</taxon>
        <taxon>Spermatophyta</taxon>
        <taxon>Magnoliopsida</taxon>
        <taxon>eudicotyledons</taxon>
        <taxon>Gunneridae</taxon>
        <taxon>Pentapetalae</taxon>
        <taxon>asterids</taxon>
        <taxon>lamiids</taxon>
        <taxon>Lamiales</taxon>
        <taxon>Pedaliaceae</taxon>
        <taxon>Sesamum</taxon>
    </lineage>
</organism>
<dbReference type="EMBL" id="JACGWO010000001">
    <property type="protein sequence ID" value="KAK4439799.1"/>
    <property type="molecule type" value="Genomic_DNA"/>
</dbReference>
<evidence type="ECO:0000256" key="1">
    <source>
        <dbReference type="SAM" id="MobiDB-lite"/>
    </source>
</evidence>
<gene>
    <name evidence="2" type="ORF">Salat_0314800</name>
</gene>
<keyword evidence="3" id="KW-1185">Reference proteome</keyword>
<accession>A0AAE1Z0A6</accession>
<comment type="caution">
    <text evidence="2">The sequence shown here is derived from an EMBL/GenBank/DDBJ whole genome shotgun (WGS) entry which is preliminary data.</text>
</comment>
<proteinExistence type="predicted"/>
<reference evidence="2" key="1">
    <citation type="submission" date="2020-06" db="EMBL/GenBank/DDBJ databases">
        <authorList>
            <person name="Li T."/>
            <person name="Hu X."/>
            <person name="Zhang T."/>
            <person name="Song X."/>
            <person name="Zhang H."/>
            <person name="Dai N."/>
            <person name="Sheng W."/>
            <person name="Hou X."/>
            <person name="Wei L."/>
        </authorList>
    </citation>
    <scope>NUCLEOTIDE SEQUENCE</scope>
    <source>
        <strain evidence="2">3651</strain>
        <tissue evidence="2">Leaf</tissue>
    </source>
</reference>
<dbReference type="AlphaFoldDB" id="A0AAE1Z0A6"/>
<feature type="region of interest" description="Disordered" evidence="1">
    <location>
        <begin position="1"/>
        <end position="29"/>
    </location>
</feature>
<name>A0AAE1Z0A6_9LAMI</name>
<dbReference type="PANTHER" id="PTHR33647">
    <property type="entry name" value="OS01G0793900 PROTEIN"/>
    <property type="match status" value="1"/>
</dbReference>
<sequence length="115" mass="12673">MGNCIRKGSVEEWGGEDWGSFGSGDKNRNRGDLYGESSMEYSVQKKSLLGENGGVLAAGTEVKIKISKKELERLVKKADAEGMSVQQVLAQLMDVGDRFEAHQRSWRPALQSIPE</sequence>
<dbReference type="Proteomes" id="UP001293254">
    <property type="component" value="Unassembled WGS sequence"/>
</dbReference>
<protein>
    <submittedName>
        <fullName evidence="2">Uncharacterized protein</fullName>
    </submittedName>
</protein>